<evidence type="ECO:0000313" key="2">
    <source>
        <dbReference type="EMBL" id="HCT56215.1"/>
    </source>
</evidence>
<dbReference type="GO" id="GO:0007165">
    <property type="term" value="P:signal transduction"/>
    <property type="evidence" value="ECO:0007669"/>
    <property type="project" value="InterPro"/>
</dbReference>
<dbReference type="Gene3D" id="2.40.50.180">
    <property type="entry name" value="CheA-289, Domain 4"/>
    <property type="match status" value="1"/>
</dbReference>
<proteinExistence type="predicted"/>
<dbReference type="SUPFAM" id="SSF50341">
    <property type="entry name" value="CheW-like"/>
    <property type="match status" value="1"/>
</dbReference>
<comment type="caution">
    <text evidence="2">The sequence shown here is derived from an EMBL/GenBank/DDBJ whole genome shotgun (WGS) entry which is preliminary data.</text>
</comment>
<evidence type="ECO:0000259" key="1">
    <source>
        <dbReference type="PROSITE" id="PS50851"/>
    </source>
</evidence>
<reference evidence="2 3" key="1">
    <citation type="journal article" date="2018" name="Nat. Biotechnol.">
        <title>A standardized bacterial taxonomy based on genome phylogeny substantially revises the tree of life.</title>
        <authorList>
            <person name="Parks D.H."/>
            <person name="Chuvochina M."/>
            <person name="Waite D.W."/>
            <person name="Rinke C."/>
            <person name="Skarshewski A."/>
            <person name="Chaumeil P.A."/>
            <person name="Hugenholtz P."/>
        </authorList>
    </citation>
    <scope>NUCLEOTIDE SEQUENCE [LARGE SCALE GENOMIC DNA]</scope>
    <source>
        <strain evidence="2">UBA8844</strain>
    </source>
</reference>
<organism evidence="2 3">
    <name type="scientific">Gemmatimonas aurantiaca</name>
    <dbReference type="NCBI Taxonomy" id="173480"/>
    <lineage>
        <taxon>Bacteria</taxon>
        <taxon>Pseudomonadati</taxon>
        <taxon>Gemmatimonadota</taxon>
        <taxon>Gemmatimonadia</taxon>
        <taxon>Gemmatimonadales</taxon>
        <taxon>Gemmatimonadaceae</taxon>
        <taxon>Gemmatimonas</taxon>
    </lineage>
</organism>
<protein>
    <submittedName>
        <fullName evidence="2">Chemotaxis protein CheW</fullName>
    </submittedName>
</protein>
<dbReference type="PROSITE" id="PS50851">
    <property type="entry name" value="CHEW"/>
    <property type="match status" value="1"/>
</dbReference>
<dbReference type="SMART" id="SM00260">
    <property type="entry name" value="CheW"/>
    <property type="match status" value="1"/>
</dbReference>
<sequence>MSSARFRSVRDIAGSGGASRLARRRARPAVERSTFVVISLGGDRMAIAVESVERVVRPFSSLPVMLYDGRQLPYADLAKPLGRAVRFGEGDQRRVLIVRDGGRRWAVPVDTVHEVHAIETAHVLPMDAEARDASVEGVQAHFERQGHDVLVVDAVRILSRTAAARART</sequence>
<evidence type="ECO:0000313" key="3">
    <source>
        <dbReference type="Proteomes" id="UP000264071"/>
    </source>
</evidence>
<feature type="domain" description="CheW-like" evidence="1">
    <location>
        <begin position="17"/>
        <end position="163"/>
    </location>
</feature>
<dbReference type="GO" id="GO:0006935">
    <property type="term" value="P:chemotaxis"/>
    <property type="evidence" value="ECO:0007669"/>
    <property type="project" value="InterPro"/>
</dbReference>
<dbReference type="EMBL" id="DPIY01000004">
    <property type="protein sequence ID" value="HCT56215.1"/>
    <property type="molecule type" value="Genomic_DNA"/>
</dbReference>
<name>A0A3D4V552_9BACT</name>
<dbReference type="InterPro" id="IPR036061">
    <property type="entry name" value="CheW-like_dom_sf"/>
</dbReference>
<dbReference type="InterPro" id="IPR002545">
    <property type="entry name" value="CheW-lke_dom"/>
</dbReference>
<gene>
    <name evidence="2" type="ORF">DGD08_03275</name>
</gene>
<dbReference type="Pfam" id="PF01584">
    <property type="entry name" value="CheW"/>
    <property type="match status" value="1"/>
</dbReference>
<dbReference type="Proteomes" id="UP000264071">
    <property type="component" value="Unassembled WGS sequence"/>
</dbReference>
<accession>A0A3D4V552</accession>
<dbReference type="AlphaFoldDB" id="A0A3D4V552"/>